<dbReference type="GO" id="GO:0005634">
    <property type="term" value="C:nucleus"/>
    <property type="evidence" value="ECO:0007669"/>
    <property type="project" value="TreeGrafter"/>
</dbReference>
<gene>
    <name evidence="2" type="ORF">F3Y22_tig00116954pilonHSYRG00183</name>
</gene>
<feature type="compositionally biased region" description="Basic and acidic residues" evidence="1">
    <location>
        <begin position="85"/>
        <end position="98"/>
    </location>
</feature>
<organism evidence="2 3">
    <name type="scientific">Hibiscus syriacus</name>
    <name type="common">Rose of Sharon</name>
    <dbReference type="NCBI Taxonomy" id="106335"/>
    <lineage>
        <taxon>Eukaryota</taxon>
        <taxon>Viridiplantae</taxon>
        <taxon>Streptophyta</taxon>
        <taxon>Embryophyta</taxon>
        <taxon>Tracheophyta</taxon>
        <taxon>Spermatophyta</taxon>
        <taxon>Magnoliopsida</taxon>
        <taxon>eudicotyledons</taxon>
        <taxon>Gunneridae</taxon>
        <taxon>Pentapetalae</taxon>
        <taxon>rosids</taxon>
        <taxon>malvids</taxon>
        <taxon>Malvales</taxon>
        <taxon>Malvaceae</taxon>
        <taxon>Malvoideae</taxon>
        <taxon>Hibiscus</taxon>
    </lineage>
</organism>
<dbReference type="Proteomes" id="UP000436088">
    <property type="component" value="Unassembled WGS sequence"/>
</dbReference>
<dbReference type="Pfam" id="PF07818">
    <property type="entry name" value="HCNGP"/>
    <property type="match status" value="1"/>
</dbReference>
<dbReference type="PANTHER" id="PTHR13464">
    <property type="entry name" value="TRANSCRIPTIONAL REGULATOR PROTEIN HCNGP"/>
    <property type="match status" value="1"/>
</dbReference>
<proteinExistence type="predicted"/>
<accession>A0A6A2WKV0</accession>
<reference evidence="2" key="1">
    <citation type="submission" date="2019-09" db="EMBL/GenBank/DDBJ databases">
        <title>Draft genome information of white flower Hibiscus syriacus.</title>
        <authorList>
            <person name="Kim Y.-M."/>
        </authorList>
    </citation>
    <scope>NUCLEOTIDE SEQUENCE [LARGE SCALE GENOMIC DNA]</scope>
    <source>
        <strain evidence="2">YM2019G1</strain>
    </source>
</reference>
<dbReference type="AlphaFoldDB" id="A0A6A2WKV0"/>
<feature type="region of interest" description="Disordered" evidence="1">
    <location>
        <begin position="85"/>
        <end position="114"/>
    </location>
</feature>
<dbReference type="InterPro" id="IPR012479">
    <property type="entry name" value="SAP30BP"/>
</dbReference>
<comment type="caution">
    <text evidence="2">The sequence shown here is derived from an EMBL/GenBank/DDBJ whole genome shotgun (WGS) entry which is preliminary data.</text>
</comment>
<evidence type="ECO:0000313" key="3">
    <source>
        <dbReference type="Proteomes" id="UP000436088"/>
    </source>
</evidence>
<dbReference type="EMBL" id="VEPZ02001732">
    <property type="protein sequence ID" value="KAE8660333.1"/>
    <property type="molecule type" value="Genomic_DNA"/>
</dbReference>
<keyword evidence="3" id="KW-1185">Reference proteome</keyword>
<protein>
    <submittedName>
        <fullName evidence="2">Transcriptional regulator family protein, putative isoform 2</fullName>
    </submittedName>
</protein>
<dbReference type="PANTHER" id="PTHR13464:SF0">
    <property type="entry name" value="SAP30-BINDING PROTEIN"/>
    <property type="match status" value="1"/>
</dbReference>
<name>A0A6A2WKV0_HIBSY</name>
<evidence type="ECO:0000313" key="2">
    <source>
        <dbReference type="EMBL" id="KAE8660333.1"/>
    </source>
</evidence>
<sequence length="160" mass="18214">MTFILSVTLLQRRIDKFLYLKQSGKSYNAEVCNKKDYRNPDILLHPVQYQDIDQIGSCFGKDVFYPHGYDKTDYYDEIEADMKRERERKAQESKKNQKVEFVSGGSQPGAGSTAPELGMPIADCIWRRAWCCGGGRLLEISVPKQSDAKGLESYLTTSKI</sequence>
<evidence type="ECO:0000256" key="1">
    <source>
        <dbReference type="SAM" id="MobiDB-lite"/>
    </source>
</evidence>
<dbReference type="GO" id="GO:0006355">
    <property type="term" value="P:regulation of DNA-templated transcription"/>
    <property type="evidence" value="ECO:0007669"/>
    <property type="project" value="InterPro"/>
</dbReference>